<evidence type="ECO:0000259" key="9">
    <source>
        <dbReference type="Pfam" id="PF10502"/>
    </source>
</evidence>
<comment type="similarity">
    <text evidence="2 7">Belongs to the peptidase S26 family.</text>
</comment>
<dbReference type="NCBIfam" id="TIGR02227">
    <property type="entry name" value="sigpep_I_bact"/>
    <property type="match status" value="1"/>
</dbReference>
<evidence type="ECO:0000256" key="6">
    <source>
        <dbReference type="PIRSR" id="PIRSR600223-1"/>
    </source>
</evidence>
<evidence type="ECO:0000313" key="10">
    <source>
        <dbReference type="EMBL" id="MBT0959234.1"/>
    </source>
</evidence>
<dbReference type="EMBL" id="JADQAZ010000004">
    <property type="protein sequence ID" value="MBT0959234.1"/>
    <property type="molecule type" value="Genomic_DNA"/>
</dbReference>
<sequence>MKAAAYWITVGLGLMVVGFYGLLMIGTLFFRPYWIAAGSMKPTLLVGDYVTVDWSAYLRSTPQRGDVVMFQHPATGPVFVKRIIGLPGDSVEMQNGRVILNGTPLALENDGAFIERYERQGPAGHLPRCANGALEIGMPCLAARQRETLPEGRSHALRDINPDSPLDTAAQVLVPQGEYFVLGDNRDNSRDSRTPQHSGGLGTIPQSALKGRAKFILFSSFGQSIWTPWTWRKDRLMKDIQ</sequence>
<comment type="catalytic activity">
    <reaction evidence="1 7">
        <text>Cleavage of hydrophobic, N-terminal signal or leader sequences from secreted and periplasmic proteins.</text>
        <dbReference type="EC" id="3.4.21.89"/>
    </reaction>
</comment>
<keyword evidence="7" id="KW-0645">Protease</keyword>
<evidence type="ECO:0000256" key="1">
    <source>
        <dbReference type="ARBA" id="ARBA00000677"/>
    </source>
</evidence>
<feature type="active site" evidence="6">
    <location>
        <position position="81"/>
    </location>
</feature>
<keyword evidence="7" id="KW-0812">Transmembrane</keyword>
<evidence type="ECO:0000256" key="3">
    <source>
        <dbReference type="ARBA" id="ARBA00013208"/>
    </source>
</evidence>
<dbReference type="SUPFAM" id="SSF51306">
    <property type="entry name" value="LexA/Signal peptidase"/>
    <property type="match status" value="1"/>
</dbReference>
<evidence type="ECO:0000313" key="11">
    <source>
        <dbReference type="Proteomes" id="UP001315686"/>
    </source>
</evidence>
<proteinExistence type="inferred from homology"/>
<comment type="subcellular location">
    <subcellularLocation>
        <location evidence="7">Membrane</location>
        <topology evidence="7">Single-pass type II membrane protein</topology>
    </subcellularLocation>
</comment>
<dbReference type="InterPro" id="IPR000223">
    <property type="entry name" value="Pept_S26A_signal_pept_1"/>
</dbReference>
<dbReference type="InterPro" id="IPR019757">
    <property type="entry name" value="Pept_S26A_signal_pept_1_Lys-AS"/>
</dbReference>
<dbReference type="PROSITE" id="PS00761">
    <property type="entry name" value="SPASE_I_3"/>
    <property type="match status" value="1"/>
</dbReference>
<evidence type="ECO:0000256" key="8">
    <source>
        <dbReference type="SAM" id="MobiDB-lite"/>
    </source>
</evidence>
<feature type="transmembrane region" description="Helical" evidence="7">
    <location>
        <begin position="6"/>
        <end position="30"/>
    </location>
</feature>
<protein>
    <recommendedName>
        <fullName evidence="4 7">Signal peptidase I</fullName>
        <ecNumber evidence="3 7">3.4.21.89</ecNumber>
    </recommendedName>
</protein>
<dbReference type="AlphaFoldDB" id="A0AAP2GA96"/>
<dbReference type="Pfam" id="PF10502">
    <property type="entry name" value="Peptidase_S26"/>
    <property type="match status" value="1"/>
</dbReference>
<dbReference type="InterPro" id="IPR036286">
    <property type="entry name" value="LexA/Signal_pep-like_sf"/>
</dbReference>
<accession>A0AAP2GA96</accession>
<dbReference type="GO" id="GO:0009003">
    <property type="term" value="F:signal peptidase activity"/>
    <property type="evidence" value="ECO:0007669"/>
    <property type="project" value="UniProtKB-EC"/>
</dbReference>
<feature type="compositionally biased region" description="Basic and acidic residues" evidence="8">
    <location>
        <begin position="184"/>
        <end position="194"/>
    </location>
</feature>
<keyword evidence="11" id="KW-1185">Reference proteome</keyword>
<feature type="domain" description="Peptidase S26" evidence="9">
    <location>
        <begin position="15"/>
        <end position="217"/>
    </location>
</feature>
<dbReference type="GO" id="GO:0004252">
    <property type="term" value="F:serine-type endopeptidase activity"/>
    <property type="evidence" value="ECO:0007669"/>
    <property type="project" value="InterPro"/>
</dbReference>
<evidence type="ECO:0000256" key="7">
    <source>
        <dbReference type="RuleBase" id="RU362042"/>
    </source>
</evidence>
<dbReference type="EC" id="3.4.21.89" evidence="3 7"/>
<keyword evidence="7" id="KW-0472">Membrane</keyword>
<keyword evidence="5 7" id="KW-0378">Hydrolase</keyword>
<dbReference type="PANTHER" id="PTHR43390">
    <property type="entry name" value="SIGNAL PEPTIDASE I"/>
    <property type="match status" value="1"/>
</dbReference>
<feature type="active site" evidence="6">
    <location>
        <position position="39"/>
    </location>
</feature>
<dbReference type="Gene3D" id="2.10.109.10">
    <property type="entry name" value="Umud Fragment, subunit A"/>
    <property type="match status" value="1"/>
</dbReference>
<dbReference type="Proteomes" id="UP001315686">
    <property type="component" value="Unassembled WGS sequence"/>
</dbReference>
<dbReference type="GO" id="GO:0016020">
    <property type="term" value="C:membrane"/>
    <property type="evidence" value="ECO:0007669"/>
    <property type="project" value="UniProtKB-SubCell"/>
</dbReference>
<feature type="region of interest" description="Disordered" evidence="8">
    <location>
        <begin position="183"/>
        <end position="204"/>
    </location>
</feature>
<name>A0AAP2GA96_9RHOB</name>
<evidence type="ECO:0000256" key="2">
    <source>
        <dbReference type="ARBA" id="ARBA00009370"/>
    </source>
</evidence>
<dbReference type="InterPro" id="IPR019758">
    <property type="entry name" value="Pept_S26A_signal_pept_1_CS"/>
</dbReference>
<keyword evidence="7" id="KW-1133">Transmembrane helix</keyword>
<comment type="caution">
    <text evidence="10">The sequence shown here is derived from an EMBL/GenBank/DDBJ whole genome shotgun (WGS) entry which is preliminary data.</text>
</comment>
<evidence type="ECO:0000256" key="4">
    <source>
        <dbReference type="ARBA" id="ARBA00019232"/>
    </source>
</evidence>
<organism evidence="10 11">
    <name type="scientific">Harenicola maris</name>
    <dbReference type="NCBI Taxonomy" id="2841044"/>
    <lineage>
        <taxon>Bacteria</taxon>
        <taxon>Pseudomonadati</taxon>
        <taxon>Pseudomonadota</taxon>
        <taxon>Alphaproteobacteria</taxon>
        <taxon>Rhodobacterales</taxon>
        <taxon>Paracoccaceae</taxon>
        <taxon>Harenicola</taxon>
    </lineage>
</organism>
<dbReference type="PROSITE" id="PS00760">
    <property type="entry name" value="SPASE_I_2"/>
    <property type="match status" value="1"/>
</dbReference>
<reference evidence="10 11" key="1">
    <citation type="journal article" date="2021" name="Arch. Microbiol.">
        <title>Harenicola maris gen. nov., sp. nov. isolated from the Sea of Japan shallow sediments.</title>
        <authorList>
            <person name="Romanenko L.A."/>
            <person name="Kurilenko V.V."/>
            <person name="Chernysheva N.Y."/>
            <person name="Tekutyeva L.A."/>
            <person name="Velansky P.V."/>
            <person name="Svetashev V.I."/>
            <person name="Isaeva M.P."/>
        </authorList>
    </citation>
    <scope>NUCLEOTIDE SEQUENCE [LARGE SCALE GENOMIC DNA]</scope>
    <source>
        <strain evidence="10 11">KMM 3653</strain>
    </source>
</reference>
<dbReference type="PANTHER" id="PTHR43390:SF1">
    <property type="entry name" value="CHLOROPLAST PROCESSING PEPTIDASE"/>
    <property type="match status" value="1"/>
</dbReference>
<dbReference type="InterPro" id="IPR019533">
    <property type="entry name" value="Peptidase_S26"/>
</dbReference>
<evidence type="ECO:0000256" key="5">
    <source>
        <dbReference type="ARBA" id="ARBA00022801"/>
    </source>
</evidence>
<gene>
    <name evidence="10" type="primary">lepB</name>
    <name evidence="10" type="ORF">IV417_17740</name>
</gene>
<dbReference type="RefSeq" id="WP_327795469.1">
    <property type="nucleotide sequence ID" value="NZ_JADQAZ010000004.1"/>
</dbReference>
<dbReference type="CDD" id="cd06530">
    <property type="entry name" value="S26_SPase_I"/>
    <property type="match status" value="1"/>
</dbReference>
<dbReference type="PRINTS" id="PR00727">
    <property type="entry name" value="LEADERPTASE"/>
</dbReference>
<dbReference type="GO" id="GO:0006465">
    <property type="term" value="P:signal peptide processing"/>
    <property type="evidence" value="ECO:0007669"/>
    <property type="project" value="InterPro"/>
</dbReference>